<reference evidence="1" key="1">
    <citation type="journal article" date="2014" name="Int. J. Syst. Evol. Microbiol.">
        <title>Complete genome sequence of Corynebacterium casei LMG S-19264T (=DSM 44701T), isolated from a smear-ripened cheese.</title>
        <authorList>
            <consortium name="US DOE Joint Genome Institute (JGI-PGF)"/>
            <person name="Walter F."/>
            <person name="Albersmeier A."/>
            <person name="Kalinowski J."/>
            <person name="Ruckert C."/>
        </authorList>
    </citation>
    <scope>NUCLEOTIDE SEQUENCE</scope>
    <source>
        <strain evidence="1">CGMCC 4.7278</strain>
    </source>
</reference>
<evidence type="ECO:0000313" key="1">
    <source>
        <dbReference type="EMBL" id="GGK48465.1"/>
    </source>
</evidence>
<name>A0A917V837_9NOCA</name>
<dbReference type="Proteomes" id="UP000612956">
    <property type="component" value="Unassembled WGS sequence"/>
</dbReference>
<sequence length="110" mass="11975">MPPRNRRTPGATLVDSIRRDLGDGIELDQRDLAILALVEATANDIARLETAAEQVLTDSGKLNPAMTELRLARAQLARLVGSLKLTADELPAPKSARHQYAANARWHRGA</sequence>
<proteinExistence type="predicted"/>
<evidence type="ECO:0000313" key="2">
    <source>
        <dbReference type="Proteomes" id="UP000612956"/>
    </source>
</evidence>
<comment type="caution">
    <text evidence="1">The sequence shown here is derived from an EMBL/GenBank/DDBJ whole genome shotgun (WGS) entry which is preliminary data.</text>
</comment>
<dbReference type="RefSeq" id="WP_188828616.1">
    <property type="nucleotide sequence ID" value="NZ_BMMW01000002.1"/>
</dbReference>
<reference evidence="1" key="2">
    <citation type="submission" date="2020-09" db="EMBL/GenBank/DDBJ databases">
        <authorList>
            <person name="Sun Q."/>
            <person name="Zhou Y."/>
        </authorList>
    </citation>
    <scope>NUCLEOTIDE SEQUENCE</scope>
    <source>
        <strain evidence="1">CGMCC 4.7278</strain>
    </source>
</reference>
<dbReference type="EMBL" id="BMMW01000002">
    <property type="protein sequence ID" value="GGK48465.1"/>
    <property type="molecule type" value="Genomic_DNA"/>
</dbReference>
<dbReference type="AlphaFoldDB" id="A0A917V837"/>
<organism evidence="1 2">
    <name type="scientific">Nocardia camponoti</name>
    <dbReference type="NCBI Taxonomy" id="1616106"/>
    <lineage>
        <taxon>Bacteria</taxon>
        <taxon>Bacillati</taxon>
        <taxon>Actinomycetota</taxon>
        <taxon>Actinomycetes</taxon>
        <taxon>Mycobacteriales</taxon>
        <taxon>Nocardiaceae</taxon>
        <taxon>Nocardia</taxon>
    </lineage>
</organism>
<gene>
    <name evidence="1" type="ORF">GCM10011591_19820</name>
</gene>
<keyword evidence="2" id="KW-1185">Reference proteome</keyword>
<accession>A0A917V837</accession>
<protein>
    <submittedName>
        <fullName evidence="1">Uncharacterized protein</fullName>
    </submittedName>
</protein>